<evidence type="ECO:0000313" key="4">
    <source>
        <dbReference type="EMBL" id="TMS40153.1"/>
    </source>
</evidence>
<dbReference type="Pfam" id="PF02867">
    <property type="entry name" value="Ribonuc_red_lgC"/>
    <property type="match status" value="1"/>
</dbReference>
<name>A0A4V6I919_STECR</name>
<gene>
    <name evidence="4" type="ORF">L596_006571</name>
</gene>
<comment type="similarity">
    <text evidence="1">Belongs to the ribonucleoside diphosphate reductase large chain family.</text>
</comment>
<accession>A0A4V6I919</accession>
<dbReference type="GO" id="GO:0009263">
    <property type="term" value="P:deoxyribonucleotide biosynthetic process"/>
    <property type="evidence" value="ECO:0007669"/>
    <property type="project" value="UniProtKB-KW"/>
</dbReference>
<dbReference type="PANTHER" id="PTHR11573">
    <property type="entry name" value="RIBONUCLEOSIDE-DIPHOSPHATE REDUCTASE LARGE CHAIN"/>
    <property type="match status" value="1"/>
</dbReference>
<dbReference type="Gene3D" id="3.20.70.20">
    <property type="match status" value="1"/>
</dbReference>
<dbReference type="OrthoDB" id="3000483at2759"/>
<evidence type="ECO:0000256" key="2">
    <source>
        <dbReference type="ARBA" id="ARBA00023116"/>
    </source>
</evidence>
<dbReference type="InterPro" id="IPR013346">
    <property type="entry name" value="NrdE_NrdA_C"/>
</dbReference>
<proteinExistence type="inferred from homology"/>
<keyword evidence="5" id="KW-1185">Reference proteome</keyword>
<dbReference type="GO" id="GO:0005971">
    <property type="term" value="C:ribonucleoside-diphosphate reductase complex"/>
    <property type="evidence" value="ECO:0007669"/>
    <property type="project" value="TreeGrafter"/>
</dbReference>
<keyword evidence="2" id="KW-0215">Deoxyribonucleotide synthesis</keyword>
<dbReference type="PANTHER" id="PTHR11573:SF6">
    <property type="entry name" value="RIBONUCLEOSIDE-DIPHOSPHATE REDUCTASE LARGE SUBUNIT"/>
    <property type="match status" value="1"/>
</dbReference>
<dbReference type="InterPro" id="IPR039718">
    <property type="entry name" value="Rrm1"/>
</dbReference>
<protein>
    <recommendedName>
        <fullName evidence="3">Ribonucleotide reductase large subunit domain-containing protein</fullName>
    </recommendedName>
</protein>
<dbReference type="GO" id="GO:0004748">
    <property type="term" value="F:ribonucleoside-diphosphate reductase activity, thioredoxin disulfide as acceptor"/>
    <property type="evidence" value="ECO:0007669"/>
    <property type="project" value="TreeGrafter"/>
</dbReference>
<feature type="domain" description="Ribonucleotide reductase large subunit" evidence="3">
    <location>
        <begin position="18"/>
        <end position="40"/>
    </location>
</feature>
<evidence type="ECO:0000313" key="5">
    <source>
        <dbReference type="Proteomes" id="UP000298663"/>
    </source>
</evidence>
<dbReference type="GO" id="GO:0005524">
    <property type="term" value="F:ATP binding"/>
    <property type="evidence" value="ECO:0007669"/>
    <property type="project" value="TreeGrafter"/>
</dbReference>
<sequence>MWSAEDGKPVVLTDQCNWSALIEKIVKHGVRNNLLTAQIPTASTAQILGNNESPTHLQHLQSPCPLIDFQIVNPHLLKDLIDLNLWDDKLKNEMNGRSIQGITNIPMDL</sequence>
<evidence type="ECO:0000259" key="3">
    <source>
        <dbReference type="PROSITE" id="PS00089"/>
    </source>
</evidence>
<dbReference type="AlphaFoldDB" id="A0A4V6I919"/>
<reference evidence="4 5" key="2">
    <citation type="journal article" date="2019" name="G3 (Bethesda)">
        <title>Hybrid Assembly of the Genome of the Entomopathogenic Nematode Steinernema carpocapsae Identifies the X-Chromosome.</title>
        <authorList>
            <person name="Serra L."/>
            <person name="Macchietto M."/>
            <person name="Macias-Munoz A."/>
            <person name="McGill C.J."/>
            <person name="Rodriguez I.M."/>
            <person name="Rodriguez B."/>
            <person name="Murad R."/>
            <person name="Mortazavi A."/>
        </authorList>
    </citation>
    <scope>NUCLEOTIDE SEQUENCE [LARGE SCALE GENOMIC DNA]</scope>
    <source>
        <strain evidence="4 5">ALL</strain>
    </source>
</reference>
<dbReference type="STRING" id="34508.A0A4V6I919"/>
<reference evidence="4 5" key="1">
    <citation type="journal article" date="2015" name="Genome Biol.">
        <title>Comparative genomics of Steinernema reveals deeply conserved gene regulatory networks.</title>
        <authorList>
            <person name="Dillman A.R."/>
            <person name="Macchietto M."/>
            <person name="Porter C.F."/>
            <person name="Rogers A."/>
            <person name="Williams B."/>
            <person name="Antoshechkin I."/>
            <person name="Lee M.M."/>
            <person name="Goodwin Z."/>
            <person name="Lu X."/>
            <person name="Lewis E.E."/>
            <person name="Goodrich-Blair H."/>
            <person name="Stock S.P."/>
            <person name="Adams B.J."/>
            <person name="Sternberg P.W."/>
            <person name="Mortazavi A."/>
        </authorList>
    </citation>
    <scope>NUCLEOTIDE SEQUENCE [LARGE SCALE GENOMIC DNA]</scope>
    <source>
        <strain evidence="4 5">ALL</strain>
    </source>
</reference>
<dbReference type="SUPFAM" id="SSF51998">
    <property type="entry name" value="PFL-like glycyl radical enzymes"/>
    <property type="match status" value="1"/>
</dbReference>
<dbReference type="PROSITE" id="PS00089">
    <property type="entry name" value="RIBORED_LARGE"/>
    <property type="match status" value="1"/>
</dbReference>
<evidence type="ECO:0000256" key="1">
    <source>
        <dbReference type="ARBA" id="ARBA00010406"/>
    </source>
</evidence>
<organism evidence="4 5">
    <name type="scientific">Steinernema carpocapsae</name>
    <name type="common">Entomopathogenic nematode</name>
    <dbReference type="NCBI Taxonomy" id="34508"/>
    <lineage>
        <taxon>Eukaryota</taxon>
        <taxon>Metazoa</taxon>
        <taxon>Ecdysozoa</taxon>
        <taxon>Nematoda</taxon>
        <taxon>Chromadorea</taxon>
        <taxon>Rhabditida</taxon>
        <taxon>Tylenchina</taxon>
        <taxon>Panagrolaimomorpha</taxon>
        <taxon>Strongyloidoidea</taxon>
        <taxon>Steinernematidae</taxon>
        <taxon>Steinernema</taxon>
    </lineage>
</organism>
<dbReference type="EMBL" id="CM016762">
    <property type="protein sequence ID" value="TMS40153.1"/>
    <property type="molecule type" value="Genomic_DNA"/>
</dbReference>
<dbReference type="Proteomes" id="UP000298663">
    <property type="component" value="Chromosome X"/>
</dbReference>
<dbReference type="InterPro" id="IPR000788">
    <property type="entry name" value="RNR_lg_C"/>
</dbReference>